<dbReference type="AlphaFoldDB" id="A0A1G4B3I0"/>
<evidence type="ECO:0000313" key="1">
    <source>
        <dbReference type="EMBL" id="OHE95970.1"/>
    </source>
</evidence>
<organism evidence="1 2">
    <name type="scientific">Colletotrichum orchidophilum</name>
    <dbReference type="NCBI Taxonomy" id="1209926"/>
    <lineage>
        <taxon>Eukaryota</taxon>
        <taxon>Fungi</taxon>
        <taxon>Dikarya</taxon>
        <taxon>Ascomycota</taxon>
        <taxon>Pezizomycotina</taxon>
        <taxon>Sordariomycetes</taxon>
        <taxon>Hypocreomycetidae</taxon>
        <taxon>Glomerellales</taxon>
        <taxon>Glomerellaceae</taxon>
        <taxon>Colletotrichum</taxon>
    </lineage>
</organism>
<dbReference type="GeneID" id="34561803"/>
<dbReference type="SUPFAM" id="SSF51126">
    <property type="entry name" value="Pectin lyase-like"/>
    <property type="match status" value="1"/>
</dbReference>
<dbReference type="Gene3D" id="2.160.20.10">
    <property type="entry name" value="Single-stranded right-handed beta-helix, Pectin lyase-like"/>
    <property type="match status" value="1"/>
</dbReference>
<dbReference type="RefSeq" id="XP_022473131.1">
    <property type="nucleotide sequence ID" value="XM_022620293.1"/>
</dbReference>
<proteinExistence type="predicted"/>
<name>A0A1G4B3I0_9PEZI</name>
<dbReference type="EMBL" id="MJBS01000075">
    <property type="protein sequence ID" value="OHE95970.1"/>
    <property type="molecule type" value="Genomic_DNA"/>
</dbReference>
<dbReference type="STRING" id="1209926.A0A1G4B3I0"/>
<protein>
    <submittedName>
        <fullName evidence="1">Uncharacterized protein</fullName>
    </submittedName>
</protein>
<comment type="caution">
    <text evidence="1">The sequence shown here is derived from an EMBL/GenBank/DDBJ whole genome shotgun (WGS) entry which is preliminary data.</text>
</comment>
<gene>
    <name evidence="1" type="ORF">CORC01_08663</name>
</gene>
<dbReference type="InterPro" id="IPR011050">
    <property type="entry name" value="Pectin_lyase_fold/virulence"/>
</dbReference>
<evidence type="ECO:0000313" key="2">
    <source>
        <dbReference type="Proteomes" id="UP000176998"/>
    </source>
</evidence>
<accession>A0A1G4B3I0</accession>
<sequence length="142" mass="15630">MNAKVSRLFPNSPFHDSCKIDLVEQQRCSFDAGPKKSSPKEAEDVARRKTCGVKASGSNTTDDAPAIVEAFKQCGRRGRAMFEPTTYYGNSAVNATWLEDAKIDLQGILLLRHRPTKGLSPRSQILVQSARCAKPNTTKTFV</sequence>
<dbReference type="OrthoDB" id="187139at2759"/>
<dbReference type="Proteomes" id="UP000176998">
    <property type="component" value="Unassembled WGS sequence"/>
</dbReference>
<keyword evidence="2" id="KW-1185">Reference proteome</keyword>
<reference evidence="1 2" key="1">
    <citation type="submission" date="2016-09" db="EMBL/GenBank/DDBJ databases">
        <authorList>
            <person name="Capua I."/>
            <person name="De Benedictis P."/>
            <person name="Joannis T."/>
            <person name="Lombin L.H."/>
            <person name="Cattoli G."/>
        </authorList>
    </citation>
    <scope>NUCLEOTIDE SEQUENCE [LARGE SCALE GENOMIC DNA]</scope>
    <source>
        <strain evidence="1 2">IMI 309357</strain>
    </source>
</reference>
<dbReference type="InterPro" id="IPR012334">
    <property type="entry name" value="Pectin_lyas_fold"/>
</dbReference>